<keyword evidence="1" id="KW-0812">Transmembrane</keyword>
<feature type="transmembrane region" description="Helical" evidence="1">
    <location>
        <begin position="31"/>
        <end position="52"/>
    </location>
</feature>
<evidence type="ECO:0008006" key="6">
    <source>
        <dbReference type="Google" id="ProtNLM"/>
    </source>
</evidence>
<proteinExistence type="predicted"/>
<dbReference type="NCBIfam" id="TIGR02669">
    <property type="entry name" value="SpoIID_LytB"/>
    <property type="match status" value="1"/>
</dbReference>
<evidence type="ECO:0000313" key="5">
    <source>
        <dbReference type="Proteomes" id="UP000228689"/>
    </source>
</evidence>
<evidence type="ECO:0000256" key="1">
    <source>
        <dbReference type="SAM" id="Phobius"/>
    </source>
</evidence>
<keyword evidence="1" id="KW-1133">Transmembrane helix</keyword>
<name>A0A2M7RE63_9BACT</name>
<dbReference type="InterPro" id="IPR013693">
    <property type="entry name" value="SpoIID/LytB_N"/>
</dbReference>
<dbReference type="Pfam" id="PF16158">
    <property type="entry name" value="N_BRCA1_IG"/>
    <property type="match status" value="1"/>
</dbReference>
<gene>
    <name evidence="4" type="ORF">COY67_01540</name>
</gene>
<keyword evidence="1" id="KW-0472">Membrane</keyword>
<protein>
    <recommendedName>
        <fullName evidence="6">Sporulation stage II protein D amidase enhancer LytB N-terminal domain-containing protein</fullName>
    </recommendedName>
</protein>
<evidence type="ECO:0000313" key="4">
    <source>
        <dbReference type="EMBL" id="PIY95038.1"/>
    </source>
</evidence>
<feature type="domain" description="Sporulation stage II protein D amidase enhancer LytB N-terminal" evidence="2">
    <location>
        <begin position="423"/>
        <end position="514"/>
    </location>
</feature>
<dbReference type="Pfam" id="PF08486">
    <property type="entry name" value="SpoIID"/>
    <property type="match status" value="1"/>
</dbReference>
<comment type="caution">
    <text evidence="4">The sequence shown here is derived from an EMBL/GenBank/DDBJ whole genome shotgun (WGS) entry which is preliminary data.</text>
</comment>
<dbReference type="GO" id="GO:0030435">
    <property type="term" value="P:sporulation resulting in formation of a cellular spore"/>
    <property type="evidence" value="ECO:0007669"/>
    <property type="project" value="InterPro"/>
</dbReference>
<dbReference type="Gene3D" id="2.60.40.10">
    <property type="entry name" value="Immunoglobulins"/>
    <property type="match status" value="1"/>
</dbReference>
<dbReference type="InterPro" id="IPR013486">
    <property type="entry name" value="SpoIID/LytB"/>
</dbReference>
<dbReference type="AlphaFoldDB" id="A0A2M7RE63"/>
<dbReference type="EMBL" id="PFMC01000043">
    <property type="protein sequence ID" value="PIY95038.1"/>
    <property type="molecule type" value="Genomic_DNA"/>
</dbReference>
<organism evidence="4 5">
    <name type="scientific">Candidatus Komeilibacteria bacterium CG_4_10_14_0_8_um_filter_37_78</name>
    <dbReference type="NCBI Taxonomy" id="1974471"/>
    <lineage>
        <taxon>Bacteria</taxon>
        <taxon>Candidatus Komeiliibacteriota</taxon>
    </lineage>
</organism>
<feature type="domain" description="Nbr1 FW" evidence="3">
    <location>
        <begin position="148"/>
        <end position="239"/>
    </location>
</feature>
<dbReference type="InterPro" id="IPR032350">
    <property type="entry name" value="Nbr1_FW"/>
</dbReference>
<evidence type="ECO:0000259" key="2">
    <source>
        <dbReference type="Pfam" id="PF08486"/>
    </source>
</evidence>
<dbReference type="InterPro" id="IPR013783">
    <property type="entry name" value="Ig-like_fold"/>
</dbReference>
<dbReference type="Proteomes" id="UP000228689">
    <property type="component" value="Unassembled WGS sequence"/>
</dbReference>
<accession>A0A2M7RE63</accession>
<sequence length="598" mass="67743">MRIISNTAQYCRPQRQYISRPKTKTHSRGSVFLNILFSIILIIISAKLLSMLETSLTKSVDSVSAATYSDTIEDPYYYHNINNVDQGFINDGDLTPAIIEEEIDEAQDGNEENELVAWIRSLIIPTAHAAELDIAAQLISVSPKAELVIEPGKAITIEAKFKNAGNYTWTKDSYNFVALATVDPIMRDSDFEHKFWEESFRAARIVESSVKPGEIATVRFALQAPTTKGEYIEKFQLVARRLDWVEGGEITLYLNVGNVAIKIIHQPAAIAQPIAHIASTQYNDQNNPTPNSNINSSSIINQKTNEKFSFGSTMRVGLYDTKQPITLTANGDYFIKDENDNILATKLAGQGTSAVFDWMNKRYIVSSDSFNINIKEYLRFELVDPTNSYFTITSLDARPDFNPKVNYNDFRYILELRYTPATQKLWMINELPMEYYLMGVSETHKYSPDEFLKSMAVAARTYAQYHQERQSKHATEFFTVDSVYDQVYRGAAIEDILTDYKRAVEETNGIVAMYDNKIAITPYFASSDGRTRSFAEVWTNEVPWLQSVPCEYEVADGELFGHGVGLSAVDAMRRAKDGADYVEILKHYYTGIDLVKIY</sequence>
<evidence type="ECO:0000259" key="3">
    <source>
        <dbReference type="Pfam" id="PF16158"/>
    </source>
</evidence>
<reference evidence="5" key="1">
    <citation type="submission" date="2017-09" db="EMBL/GenBank/DDBJ databases">
        <title>Depth-based differentiation of microbial function through sediment-hosted aquifers and enrichment of novel symbionts in the deep terrestrial subsurface.</title>
        <authorList>
            <person name="Probst A.J."/>
            <person name="Ladd B."/>
            <person name="Jarett J.K."/>
            <person name="Geller-Mcgrath D.E."/>
            <person name="Sieber C.M.K."/>
            <person name="Emerson J.B."/>
            <person name="Anantharaman K."/>
            <person name="Thomas B.C."/>
            <person name="Malmstrom R."/>
            <person name="Stieglmeier M."/>
            <person name="Klingl A."/>
            <person name="Woyke T."/>
            <person name="Ryan C.M."/>
            <person name="Banfield J.F."/>
        </authorList>
    </citation>
    <scope>NUCLEOTIDE SEQUENCE [LARGE SCALE GENOMIC DNA]</scope>
</reference>